<dbReference type="Gene3D" id="1.10.3470.10">
    <property type="entry name" value="ABC transporter involved in vitamin B12 uptake, BtuC"/>
    <property type="match status" value="1"/>
</dbReference>
<feature type="transmembrane region" description="Helical" evidence="8">
    <location>
        <begin position="93"/>
        <end position="114"/>
    </location>
</feature>
<dbReference type="SUPFAM" id="SSF81345">
    <property type="entry name" value="ABC transporter involved in vitamin B12 uptake, BtuC"/>
    <property type="match status" value="1"/>
</dbReference>
<evidence type="ECO:0000256" key="3">
    <source>
        <dbReference type="ARBA" id="ARBA00022692"/>
    </source>
</evidence>
<dbReference type="CDD" id="cd06550">
    <property type="entry name" value="TM_ABC_iron-siderophores_like"/>
    <property type="match status" value="1"/>
</dbReference>
<feature type="transmembrane region" description="Helical" evidence="8">
    <location>
        <begin position="64"/>
        <end position="81"/>
    </location>
</feature>
<reference evidence="9" key="1">
    <citation type="submission" date="2020-11" db="EMBL/GenBank/DDBJ databases">
        <title>Nocardioides sp. CBS4Y-1, whole genome shotgun sequence.</title>
        <authorList>
            <person name="Tuo L."/>
        </authorList>
    </citation>
    <scope>NUCLEOTIDE SEQUENCE</scope>
    <source>
        <strain evidence="9">CBS4Y-1</strain>
    </source>
</reference>
<keyword evidence="6" id="KW-0813">Transport</keyword>
<evidence type="ECO:0000256" key="5">
    <source>
        <dbReference type="ARBA" id="ARBA00023136"/>
    </source>
</evidence>
<evidence type="ECO:0000256" key="4">
    <source>
        <dbReference type="ARBA" id="ARBA00022989"/>
    </source>
</evidence>
<keyword evidence="3 6" id="KW-0812">Transmembrane</keyword>
<protein>
    <submittedName>
        <fullName evidence="9">Metal ABC transporter permease</fullName>
    </submittedName>
</protein>
<dbReference type="Pfam" id="PF00950">
    <property type="entry name" value="ABC-3"/>
    <property type="match status" value="1"/>
</dbReference>
<name>A0A930UYV5_9ACTN</name>
<feature type="transmembrane region" description="Helical" evidence="8">
    <location>
        <begin position="40"/>
        <end position="58"/>
    </location>
</feature>
<feature type="transmembrane region" description="Helical" evidence="8">
    <location>
        <begin position="221"/>
        <end position="242"/>
    </location>
</feature>
<evidence type="ECO:0000256" key="2">
    <source>
        <dbReference type="ARBA" id="ARBA00008034"/>
    </source>
</evidence>
<dbReference type="InterPro" id="IPR001626">
    <property type="entry name" value="ABC_TroCD"/>
</dbReference>
<evidence type="ECO:0000313" key="9">
    <source>
        <dbReference type="EMBL" id="MBF4163408.1"/>
    </source>
</evidence>
<feature type="transmembrane region" description="Helical" evidence="8">
    <location>
        <begin position="254"/>
        <end position="272"/>
    </location>
</feature>
<feature type="transmembrane region" description="Helical" evidence="8">
    <location>
        <begin position="15"/>
        <end position="33"/>
    </location>
</feature>
<dbReference type="GO" id="GO:0010043">
    <property type="term" value="P:response to zinc ion"/>
    <property type="evidence" value="ECO:0007669"/>
    <property type="project" value="TreeGrafter"/>
</dbReference>
<feature type="compositionally biased region" description="Basic and acidic residues" evidence="7">
    <location>
        <begin position="295"/>
        <end position="308"/>
    </location>
</feature>
<comment type="caution">
    <text evidence="9">The sequence shown here is derived from an EMBL/GenBank/DDBJ whole genome shotgun (WGS) entry which is preliminary data.</text>
</comment>
<sequence>MTAAELFALPFMQRALIAAVFTGLAAPVVGTYLVQRRLSLLGDGLGHVAVTGVALGLLTGTSPTWTAVVVALIGAVLVEVIRERGHTNGDVALALLFYGGLAGGVLVTGLGGQSASTLQSYLFGSITTISVSDVVATMVLAAVVVLLGLGLSPQLFAVAQDHEYARVAGLNVRFYNMLVAVLAAVSVTVAMRTVGLLLVSALMVVPVATSQQVARSFRVTLAAAMGLGLFASVGGLVVSAFASFHARVAPGPSIVLLALACYVVTWPMGAWLRRRARLRAPFADHVPDSADPDEHDISEQHTHDHGPDCGHVAVPHGDHVDYLHDGHRHAPHGRHYDEH</sequence>
<dbReference type="EMBL" id="JADIVZ010000011">
    <property type="protein sequence ID" value="MBF4163408.1"/>
    <property type="molecule type" value="Genomic_DNA"/>
</dbReference>
<keyword evidence="10" id="KW-1185">Reference proteome</keyword>
<dbReference type="AlphaFoldDB" id="A0A930UYV5"/>
<evidence type="ECO:0000256" key="7">
    <source>
        <dbReference type="SAM" id="MobiDB-lite"/>
    </source>
</evidence>
<proteinExistence type="inferred from homology"/>
<evidence type="ECO:0000256" key="8">
    <source>
        <dbReference type="SAM" id="Phobius"/>
    </source>
</evidence>
<accession>A0A930UYV5</accession>
<dbReference type="GO" id="GO:0043190">
    <property type="term" value="C:ATP-binding cassette (ABC) transporter complex"/>
    <property type="evidence" value="ECO:0007669"/>
    <property type="project" value="InterPro"/>
</dbReference>
<feature type="region of interest" description="Disordered" evidence="7">
    <location>
        <begin position="287"/>
        <end position="311"/>
    </location>
</feature>
<evidence type="ECO:0000256" key="6">
    <source>
        <dbReference type="RuleBase" id="RU003943"/>
    </source>
</evidence>
<evidence type="ECO:0000313" key="10">
    <source>
        <dbReference type="Proteomes" id="UP000656804"/>
    </source>
</evidence>
<dbReference type="GO" id="GO:0055085">
    <property type="term" value="P:transmembrane transport"/>
    <property type="evidence" value="ECO:0007669"/>
    <property type="project" value="InterPro"/>
</dbReference>
<dbReference type="InterPro" id="IPR037294">
    <property type="entry name" value="ABC_BtuC-like"/>
</dbReference>
<gene>
    <name evidence="9" type="ORF">ISG29_17080</name>
</gene>
<comment type="similarity">
    <text evidence="2 6">Belongs to the ABC-3 integral membrane protein family.</text>
</comment>
<dbReference type="Proteomes" id="UP000656804">
    <property type="component" value="Unassembled WGS sequence"/>
</dbReference>
<dbReference type="RefSeq" id="WP_194504667.1">
    <property type="nucleotide sequence ID" value="NZ_JADIVZ010000011.1"/>
</dbReference>
<organism evidence="9 10">
    <name type="scientific">Nocardioides acrostichi</name>
    <dbReference type="NCBI Taxonomy" id="2784339"/>
    <lineage>
        <taxon>Bacteria</taxon>
        <taxon>Bacillati</taxon>
        <taxon>Actinomycetota</taxon>
        <taxon>Actinomycetes</taxon>
        <taxon>Propionibacteriales</taxon>
        <taxon>Nocardioidaceae</taxon>
        <taxon>Nocardioides</taxon>
    </lineage>
</organism>
<comment type="subcellular location">
    <subcellularLocation>
        <location evidence="6">Cell membrane</location>
        <topology evidence="6">Multi-pass membrane protein</topology>
    </subcellularLocation>
    <subcellularLocation>
        <location evidence="1">Membrane</location>
        <topology evidence="1">Multi-pass membrane protein</topology>
    </subcellularLocation>
</comment>
<keyword evidence="5 8" id="KW-0472">Membrane</keyword>
<feature type="transmembrane region" description="Helical" evidence="8">
    <location>
        <begin position="134"/>
        <end position="152"/>
    </location>
</feature>
<evidence type="ECO:0000256" key="1">
    <source>
        <dbReference type="ARBA" id="ARBA00004141"/>
    </source>
</evidence>
<keyword evidence="4 8" id="KW-1133">Transmembrane helix</keyword>
<dbReference type="PANTHER" id="PTHR30477:SF0">
    <property type="entry name" value="METAL TRANSPORT SYSTEM MEMBRANE PROTEIN TM_0125-RELATED"/>
    <property type="match status" value="1"/>
</dbReference>
<dbReference type="PANTHER" id="PTHR30477">
    <property type="entry name" value="ABC-TRANSPORTER METAL-BINDING PROTEIN"/>
    <property type="match status" value="1"/>
</dbReference>